<reference evidence="1 2" key="1">
    <citation type="submission" date="2023-11" db="EMBL/GenBank/DDBJ databases">
        <title>Peredibacter starrii A3.12.</title>
        <authorList>
            <person name="Mitchell R.J."/>
        </authorList>
    </citation>
    <scope>NUCLEOTIDE SEQUENCE [LARGE SCALE GENOMIC DNA]</scope>
    <source>
        <strain evidence="1 2">A3.12</strain>
    </source>
</reference>
<dbReference type="KEGG" id="psti:SOO65_05685"/>
<dbReference type="AlphaFoldDB" id="A0AAX4HSM5"/>
<gene>
    <name evidence="1" type="ORF">SOO65_05685</name>
</gene>
<organism evidence="1 2">
    <name type="scientific">Peredibacter starrii</name>
    <dbReference type="NCBI Taxonomy" id="28202"/>
    <lineage>
        <taxon>Bacteria</taxon>
        <taxon>Pseudomonadati</taxon>
        <taxon>Bdellovibrionota</taxon>
        <taxon>Bacteriovoracia</taxon>
        <taxon>Bacteriovoracales</taxon>
        <taxon>Bacteriovoracaceae</taxon>
        <taxon>Peredibacter</taxon>
    </lineage>
</organism>
<name>A0AAX4HSM5_9BACT</name>
<evidence type="ECO:0008006" key="3">
    <source>
        <dbReference type="Google" id="ProtNLM"/>
    </source>
</evidence>
<accession>A0AAX4HSM5</accession>
<evidence type="ECO:0000313" key="1">
    <source>
        <dbReference type="EMBL" id="WPU66232.1"/>
    </source>
</evidence>
<sequence>MKILALLIVLVACTHRVPTRRNDFRLIKQDGFLFSNIYVNPTELKKDSERIHIDYFVVVKNLEDRARLINLDGATITIGLRTVPIACSSHAKNQMSFSLAPSETMGIDCKIELKKQEGVFQIGDFKSVIQIPLEESKARFTYLLRAEDFE</sequence>
<evidence type="ECO:0000313" key="2">
    <source>
        <dbReference type="Proteomes" id="UP001324634"/>
    </source>
</evidence>
<proteinExistence type="predicted"/>
<keyword evidence="2" id="KW-1185">Reference proteome</keyword>
<dbReference type="RefSeq" id="WP_321398236.1">
    <property type="nucleotide sequence ID" value="NZ_CP139487.1"/>
</dbReference>
<protein>
    <recommendedName>
        <fullName evidence="3">Late embryogenesis abundant protein LEA-2 subgroup domain-containing protein</fullName>
    </recommendedName>
</protein>
<dbReference type="EMBL" id="CP139487">
    <property type="protein sequence ID" value="WPU66232.1"/>
    <property type="molecule type" value="Genomic_DNA"/>
</dbReference>
<dbReference type="Proteomes" id="UP001324634">
    <property type="component" value="Chromosome"/>
</dbReference>